<gene>
    <name evidence="1" type="ORF">H0194_08430</name>
</gene>
<dbReference type="EMBL" id="CP059404">
    <property type="protein sequence ID" value="QNE89090.1"/>
    <property type="molecule type" value="Genomic_DNA"/>
</dbReference>
<organism evidence="1 2">
    <name type="scientific">Corynebacterium incognita</name>
    <dbReference type="NCBI Taxonomy" id="2754725"/>
    <lineage>
        <taxon>Bacteria</taxon>
        <taxon>Bacillati</taxon>
        <taxon>Actinomycetota</taxon>
        <taxon>Actinomycetes</taxon>
        <taxon>Mycobacteriales</taxon>
        <taxon>Corynebacteriaceae</taxon>
        <taxon>Corynebacterium</taxon>
    </lineage>
</organism>
<keyword evidence="2" id="KW-1185">Reference proteome</keyword>
<dbReference type="RefSeq" id="WP_185175476.1">
    <property type="nucleotide sequence ID" value="NZ_CP059404.1"/>
</dbReference>
<protein>
    <recommendedName>
        <fullName evidence="3">Bacteriocin biosynthesis cyclodehydratase domain-containing protein</fullName>
    </recommendedName>
</protein>
<dbReference type="KEGG" id="cik:H0194_08430"/>
<dbReference type="AlphaFoldDB" id="A0A7G7CNC4"/>
<evidence type="ECO:0000313" key="2">
    <source>
        <dbReference type="Proteomes" id="UP000515743"/>
    </source>
</evidence>
<proteinExistence type="predicted"/>
<accession>A0A7G7CNC4</accession>
<evidence type="ECO:0008006" key="3">
    <source>
        <dbReference type="Google" id="ProtNLM"/>
    </source>
</evidence>
<dbReference type="Gene3D" id="3.40.50.720">
    <property type="entry name" value="NAD(P)-binding Rossmann-like Domain"/>
    <property type="match status" value="1"/>
</dbReference>
<evidence type="ECO:0000313" key="1">
    <source>
        <dbReference type="EMBL" id="QNE89090.1"/>
    </source>
</evidence>
<sequence length="365" mass="38839">MTIVHDETATSSVAPETALEERVQWAPGIGIYRRTATSVSLGADTTRAVLIESADAHALVPALRNFHRPMPRSAAVQSLCTPALGDAQLRPAHARNLIAELLHAGALRCLPPQPDTPPPPELLLLGSGTLANTVNTMLKSAGITPLRPAADDSVPHFLAQAEAATPVIAVGMLGDAGPLSRWLLPRHGTSVSVDIVDNQGRIGPLRRDAHGPCLLCVALHHVDAEPRWHAVMRQTSTLSNPDAEIPHHDPAVLAMTAAQAVACARELVGLPRPYTGLQRDGATASLGTALAVGTMLTIDPYAEHSVRRDSVGQHPRCPWCFASRGRKNYLSNVALQERARGVRNASYRLAQTISQLDGVETPDPC</sequence>
<name>A0A7G7CNC4_9CORY</name>
<reference evidence="1 2" key="1">
    <citation type="submission" date="2020-07" db="EMBL/GenBank/DDBJ databases">
        <title>Complete genome and description of Corynebacterium incognita strain Marseille-Q3630 sp. nov.</title>
        <authorList>
            <person name="Boxberger M."/>
        </authorList>
    </citation>
    <scope>NUCLEOTIDE SEQUENCE [LARGE SCALE GENOMIC DNA]</scope>
    <source>
        <strain evidence="1 2">Marseille-Q3630</strain>
    </source>
</reference>
<dbReference type="Proteomes" id="UP000515743">
    <property type="component" value="Chromosome"/>
</dbReference>